<proteinExistence type="predicted"/>
<dbReference type="EMBL" id="BLAL01000018">
    <property type="protein sequence ID" value="GES75938.1"/>
    <property type="molecule type" value="Genomic_DNA"/>
</dbReference>
<dbReference type="AlphaFoldDB" id="A0A8H3KU42"/>
<evidence type="ECO:0000313" key="1">
    <source>
        <dbReference type="EMBL" id="GES75938.1"/>
    </source>
</evidence>
<accession>A0A8H3KU42</accession>
<sequence>MKQSSNLCSKISCMYQESMMNNFIVSQSTTQNNISFQQTNEYEFLHYISDDNSLYHVTCQIITRGPVLDDHDYDRGFFYYDSTINYYYIKCKLFSLYGMNNDMINFERKKSLSMDQKLILERDLKQFLPYYFMRNHFPRIEMDSNINMDPLHRRYTEQMTSINDNQNYQNGAATYNVTQQQKQIDFNNTLSRREMRPNFRNIGNTVMAAPMNGNLNDIRPQQRVDFNNLSLTEREMRPIYNRNTNSSHECIEDNLMTTQATSMINNQKNSLSHQNRIEDTQQADFNNFPQCQAPANSFQNDVYDLTNINFDRDTHNAFPQQNILSESINKNYDYNKMSYNDNQLTLPTNIVSS</sequence>
<comment type="caution">
    <text evidence="1">The sequence shown here is derived from an EMBL/GenBank/DDBJ whole genome shotgun (WGS) entry which is preliminary data.</text>
</comment>
<name>A0A8H3KU42_9GLOM</name>
<dbReference type="Proteomes" id="UP000615446">
    <property type="component" value="Unassembled WGS sequence"/>
</dbReference>
<gene>
    <name evidence="1" type="ORF">RCL2_000334100</name>
</gene>
<organism evidence="1 2">
    <name type="scientific">Rhizophagus clarus</name>
    <dbReference type="NCBI Taxonomy" id="94130"/>
    <lineage>
        <taxon>Eukaryota</taxon>
        <taxon>Fungi</taxon>
        <taxon>Fungi incertae sedis</taxon>
        <taxon>Mucoromycota</taxon>
        <taxon>Glomeromycotina</taxon>
        <taxon>Glomeromycetes</taxon>
        <taxon>Glomerales</taxon>
        <taxon>Glomeraceae</taxon>
        <taxon>Rhizophagus</taxon>
    </lineage>
</organism>
<reference evidence="1" key="1">
    <citation type="submission" date="2019-10" db="EMBL/GenBank/DDBJ databases">
        <title>Conservation and host-specific expression of non-tandemly repeated heterogenous ribosome RNA gene in arbuscular mycorrhizal fungi.</title>
        <authorList>
            <person name="Maeda T."/>
            <person name="Kobayashi Y."/>
            <person name="Nakagawa T."/>
            <person name="Ezawa T."/>
            <person name="Yamaguchi K."/>
            <person name="Bino T."/>
            <person name="Nishimoto Y."/>
            <person name="Shigenobu S."/>
            <person name="Kawaguchi M."/>
        </authorList>
    </citation>
    <scope>NUCLEOTIDE SEQUENCE</scope>
    <source>
        <strain evidence="1">HR1</strain>
    </source>
</reference>
<dbReference type="OrthoDB" id="2354769at2759"/>
<evidence type="ECO:0000313" key="2">
    <source>
        <dbReference type="Proteomes" id="UP000615446"/>
    </source>
</evidence>
<protein>
    <submittedName>
        <fullName evidence="1">Uncharacterized protein</fullName>
    </submittedName>
</protein>